<organism evidence="5 6">
    <name type="scientific">Aliiglaciecola litoralis</name>
    <dbReference type="NCBI Taxonomy" id="582857"/>
    <lineage>
        <taxon>Bacteria</taxon>
        <taxon>Pseudomonadati</taxon>
        <taxon>Pseudomonadota</taxon>
        <taxon>Gammaproteobacteria</taxon>
        <taxon>Alteromonadales</taxon>
        <taxon>Alteromonadaceae</taxon>
        <taxon>Aliiglaciecola</taxon>
    </lineage>
</organism>
<dbReference type="InterPro" id="IPR036868">
    <property type="entry name" value="TusA-like_sf"/>
</dbReference>
<dbReference type="InterPro" id="IPR022931">
    <property type="entry name" value="Sulphur_carrier_TusA"/>
</dbReference>
<evidence type="ECO:0000259" key="4">
    <source>
        <dbReference type="PROSITE" id="PS01148"/>
    </source>
</evidence>
<proteinExistence type="inferred from homology"/>
<protein>
    <recommendedName>
        <fullName evidence="3">Sulfur carrier protein TusA</fullName>
    </recommendedName>
</protein>
<evidence type="ECO:0000313" key="6">
    <source>
        <dbReference type="Proteomes" id="UP001500359"/>
    </source>
</evidence>
<dbReference type="InterPro" id="IPR001455">
    <property type="entry name" value="TusA-like"/>
</dbReference>
<dbReference type="Pfam" id="PF01206">
    <property type="entry name" value="TusA"/>
    <property type="match status" value="1"/>
</dbReference>
<keyword evidence="2 3" id="KW-0963">Cytoplasm</keyword>
<dbReference type="RefSeq" id="WP_343857841.1">
    <property type="nucleotide sequence ID" value="NZ_BAAAFD010000002.1"/>
</dbReference>
<dbReference type="EMBL" id="BAAAFD010000002">
    <property type="protein sequence ID" value="GAA0855082.1"/>
    <property type="molecule type" value="Genomic_DNA"/>
</dbReference>
<feature type="domain" description="UPF0033" evidence="4">
    <location>
        <begin position="12"/>
        <end position="36"/>
    </location>
</feature>
<evidence type="ECO:0000313" key="5">
    <source>
        <dbReference type="EMBL" id="GAA0855082.1"/>
    </source>
</evidence>
<dbReference type="HAMAP" id="MF_00413">
    <property type="entry name" value="Thiourid_synth_A"/>
    <property type="match status" value="1"/>
</dbReference>
<dbReference type="PANTHER" id="PTHR33279">
    <property type="entry name" value="SULFUR CARRIER PROTEIN YEDF-RELATED"/>
    <property type="match status" value="1"/>
</dbReference>
<sequence>MAESRFEADFHLDALGLRCPEPVMMVRLKIRHMQDGESLSVIADDHSTTRDMPSFCRFMGHTLVSAYTDDSPYEYLIRKGN</sequence>
<evidence type="ECO:0000256" key="2">
    <source>
        <dbReference type="ARBA" id="ARBA00022490"/>
    </source>
</evidence>
<evidence type="ECO:0000256" key="1">
    <source>
        <dbReference type="ARBA" id="ARBA00008984"/>
    </source>
</evidence>
<comment type="function">
    <text evidence="3">Sulfur carrier protein which probably makes part of a sulfur-relay system.</text>
</comment>
<dbReference type="Gene3D" id="3.30.110.40">
    <property type="entry name" value="TusA-like domain"/>
    <property type="match status" value="1"/>
</dbReference>
<dbReference type="SUPFAM" id="SSF64307">
    <property type="entry name" value="SirA-like"/>
    <property type="match status" value="1"/>
</dbReference>
<dbReference type="NCBIfam" id="NF001423">
    <property type="entry name" value="PRK00299.1"/>
    <property type="match status" value="1"/>
</dbReference>
<gene>
    <name evidence="3 5" type="primary">tusA</name>
    <name evidence="5" type="ORF">GCM10009114_13310</name>
</gene>
<keyword evidence="6" id="KW-1185">Reference proteome</keyword>
<dbReference type="PANTHER" id="PTHR33279:SF2">
    <property type="entry name" value="SULFUR CARRIER PROTEIN TUSA"/>
    <property type="match status" value="1"/>
</dbReference>
<feature type="active site" description="Cysteine persulfide intermediate" evidence="3">
    <location>
        <position position="19"/>
    </location>
</feature>
<evidence type="ECO:0000256" key="3">
    <source>
        <dbReference type="HAMAP-Rule" id="MF_00413"/>
    </source>
</evidence>
<comment type="similarity">
    <text evidence="1 3">Belongs to the sulfur carrier protein TusA family.</text>
</comment>
<reference evidence="5 6" key="1">
    <citation type="journal article" date="2019" name="Int. J. Syst. Evol. Microbiol.">
        <title>The Global Catalogue of Microorganisms (GCM) 10K type strain sequencing project: providing services to taxonomists for standard genome sequencing and annotation.</title>
        <authorList>
            <consortium name="The Broad Institute Genomics Platform"/>
            <consortium name="The Broad Institute Genome Sequencing Center for Infectious Disease"/>
            <person name="Wu L."/>
            <person name="Ma J."/>
        </authorList>
    </citation>
    <scope>NUCLEOTIDE SEQUENCE [LARGE SCALE GENOMIC DNA]</scope>
    <source>
        <strain evidence="5 6">JCM 15896</strain>
    </source>
</reference>
<dbReference type="PROSITE" id="PS01148">
    <property type="entry name" value="UPF0033"/>
    <property type="match status" value="1"/>
</dbReference>
<dbReference type="Proteomes" id="UP001500359">
    <property type="component" value="Unassembled WGS sequence"/>
</dbReference>
<comment type="subcellular location">
    <subcellularLocation>
        <location evidence="3">Cytoplasm</location>
    </subcellularLocation>
</comment>
<name>A0ABN1LF47_9ALTE</name>
<accession>A0ABN1LF47</accession>
<comment type="caution">
    <text evidence="5">The sequence shown here is derived from an EMBL/GenBank/DDBJ whole genome shotgun (WGS) entry which is preliminary data.</text>
</comment>